<dbReference type="Pfam" id="PF01943">
    <property type="entry name" value="Polysacc_synt"/>
    <property type="match status" value="1"/>
</dbReference>
<keyword evidence="4 6" id="KW-1133">Transmembrane helix</keyword>
<feature type="transmembrane region" description="Helical" evidence="6">
    <location>
        <begin position="12"/>
        <end position="35"/>
    </location>
</feature>
<dbReference type="PANTHER" id="PTHR30250">
    <property type="entry name" value="PST FAMILY PREDICTED COLANIC ACID TRANSPORTER"/>
    <property type="match status" value="1"/>
</dbReference>
<reference evidence="7 8" key="1">
    <citation type="submission" date="2021-06" db="EMBL/GenBank/DDBJ databases">
        <authorList>
            <person name="Sun Q."/>
            <person name="Li D."/>
        </authorList>
    </citation>
    <scope>NUCLEOTIDE SEQUENCE [LARGE SCALE GENOMIC DNA]</scope>
    <source>
        <strain evidence="7 8">MSJd-7</strain>
    </source>
</reference>
<organism evidence="7 8">
    <name type="scientific">Butyricicoccus intestinisimiae</name>
    <dbReference type="NCBI Taxonomy" id="2841509"/>
    <lineage>
        <taxon>Bacteria</taxon>
        <taxon>Bacillati</taxon>
        <taxon>Bacillota</taxon>
        <taxon>Clostridia</taxon>
        <taxon>Eubacteriales</taxon>
        <taxon>Butyricicoccaceae</taxon>
        <taxon>Butyricicoccus</taxon>
    </lineage>
</organism>
<evidence type="ECO:0000256" key="2">
    <source>
        <dbReference type="ARBA" id="ARBA00022475"/>
    </source>
</evidence>
<feature type="transmembrane region" description="Helical" evidence="6">
    <location>
        <begin position="291"/>
        <end position="315"/>
    </location>
</feature>
<evidence type="ECO:0000313" key="7">
    <source>
        <dbReference type="EMBL" id="MBU5489930.1"/>
    </source>
</evidence>
<dbReference type="RefSeq" id="WP_216469584.1">
    <property type="nucleotide sequence ID" value="NZ_JAHLQI010000002.1"/>
</dbReference>
<feature type="transmembrane region" description="Helical" evidence="6">
    <location>
        <begin position="385"/>
        <end position="409"/>
    </location>
</feature>
<evidence type="ECO:0000256" key="1">
    <source>
        <dbReference type="ARBA" id="ARBA00004651"/>
    </source>
</evidence>
<feature type="transmembrane region" description="Helical" evidence="6">
    <location>
        <begin position="85"/>
        <end position="108"/>
    </location>
</feature>
<keyword evidence="3 6" id="KW-0812">Transmembrane</keyword>
<feature type="transmembrane region" description="Helical" evidence="6">
    <location>
        <begin position="55"/>
        <end position="73"/>
    </location>
</feature>
<dbReference type="InterPro" id="IPR050833">
    <property type="entry name" value="Poly_Biosynth_Transport"/>
</dbReference>
<accession>A0ABS6EQH0</accession>
<feature type="transmembrane region" description="Helical" evidence="6">
    <location>
        <begin position="357"/>
        <end position="379"/>
    </location>
</feature>
<dbReference type="InterPro" id="IPR002797">
    <property type="entry name" value="Polysacc_synth"/>
</dbReference>
<feature type="transmembrane region" description="Helical" evidence="6">
    <location>
        <begin position="114"/>
        <end position="136"/>
    </location>
</feature>
<proteinExistence type="predicted"/>
<evidence type="ECO:0000256" key="4">
    <source>
        <dbReference type="ARBA" id="ARBA00022989"/>
    </source>
</evidence>
<keyword evidence="2" id="KW-1003">Cell membrane</keyword>
<feature type="transmembrane region" description="Helical" evidence="6">
    <location>
        <begin position="143"/>
        <end position="162"/>
    </location>
</feature>
<dbReference type="Proteomes" id="UP000783588">
    <property type="component" value="Unassembled WGS sequence"/>
</dbReference>
<feature type="transmembrane region" description="Helical" evidence="6">
    <location>
        <begin position="327"/>
        <end position="350"/>
    </location>
</feature>
<evidence type="ECO:0000313" key="8">
    <source>
        <dbReference type="Proteomes" id="UP000783588"/>
    </source>
</evidence>
<name>A0ABS6EQH0_9FIRM</name>
<gene>
    <name evidence="7" type="ORF">KQI75_04730</name>
</gene>
<evidence type="ECO:0000256" key="5">
    <source>
        <dbReference type="ARBA" id="ARBA00023136"/>
    </source>
</evidence>
<feature type="transmembrane region" description="Helical" evidence="6">
    <location>
        <begin position="421"/>
        <end position="438"/>
    </location>
</feature>
<feature type="transmembrane region" description="Helical" evidence="6">
    <location>
        <begin position="168"/>
        <end position="190"/>
    </location>
</feature>
<evidence type="ECO:0000256" key="3">
    <source>
        <dbReference type="ARBA" id="ARBA00022692"/>
    </source>
</evidence>
<comment type="caution">
    <text evidence="7">The sequence shown here is derived from an EMBL/GenBank/DDBJ whole genome shotgun (WGS) entry which is preliminary data.</text>
</comment>
<dbReference type="PANTHER" id="PTHR30250:SF11">
    <property type="entry name" value="O-ANTIGEN TRANSPORTER-RELATED"/>
    <property type="match status" value="1"/>
</dbReference>
<sequence length="475" mass="52619">MAQNRYKKLMGNTLIFAIGTFSSKVLVFLMLPYYTNILSTGEYGTVDALINVGQLMIPIASVGINNAVIRFGLEKGTDKSSVFSSGLYTILAGFVCLAVVSPILTLFMDFMSGYTIAVLAFVLASSLRTLCVQFALSMGYNKMYAANGIANTFLNVILNILLLPHFRIMGYLLANILADVATGLLMFVLAKEHRYLISPMSRKMDRGLSKRMRKYALPLVPQTVCQWIINMSDRYMIIFFINTQANGLYAAATKIPNILLVVANLFADAWQISAVKESDPKEQVAFFSKVLGAYSSIAFIGSSGLIMISKVVMTFMVGKDFFISWRYIPVLTLGTTFGLLATFLASVYMLRLKSRNSMVTTMICAVVNIVLNCILIPVLGNNFGAFWGAMGAGIATFISYFVLFLIRAFDTQKYLKIQWNIKKTLVSVVILFVQALIMTAEVPFWFVLVPALFVLLAAINAREILLSVNKLLRRG</sequence>
<dbReference type="EMBL" id="JAHLQI010000002">
    <property type="protein sequence ID" value="MBU5489930.1"/>
    <property type="molecule type" value="Genomic_DNA"/>
</dbReference>
<keyword evidence="8" id="KW-1185">Reference proteome</keyword>
<protein>
    <submittedName>
        <fullName evidence="7">Polysaccharide biosynthesis C-terminal domain-containing protein</fullName>
    </submittedName>
</protein>
<comment type="subcellular location">
    <subcellularLocation>
        <location evidence="1">Cell membrane</location>
        <topology evidence="1">Multi-pass membrane protein</topology>
    </subcellularLocation>
</comment>
<keyword evidence="5 6" id="KW-0472">Membrane</keyword>
<evidence type="ECO:0000256" key="6">
    <source>
        <dbReference type="SAM" id="Phobius"/>
    </source>
</evidence>